<organism evidence="1 2">
    <name type="scientific">Streptomyces sp. 900105755</name>
    <dbReference type="NCBI Taxonomy" id="3154389"/>
    <lineage>
        <taxon>Bacteria</taxon>
        <taxon>Bacillati</taxon>
        <taxon>Actinomycetota</taxon>
        <taxon>Actinomycetes</taxon>
        <taxon>Kitasatosporales</taxon>
        <taxon>Streptomycetaceae</taxon>
        <taxon>Streptomyces</taxon>
    </lineage>
</organism>
<sequence length="86" mass="9218">MASRWAGAIRTLTEAGEAELRSWATTAWVRAGGFRDELFLKLLGASALGPQALTTLIEAQRQTYLSELGAWPASAGPTPTSRWSPS</sequence>
<evidence type="ECO:0000313" key="1">
    <source>
        <dbReference type="EMBL" id="MER6268385.1"/>
    </source>
</evidence>
<accession>A0ABV1TEP9</accession>
<dbReference type="EMBL" id="JBEOZM010000005">
    <property type="protein sequence ID" value="MER6268385.1"/>
    <property type="molecule type" value="Genomic_DNA"/>
</dbReference>
<evidence type="ECO:0000313" key="2">
    <source>
        <dbReference type="Proteomes" id="UP001490365"/>
    </source>
</evidence>
<reference evidence="1 2" key="1">
    <citation type="submission" date="2024-06" db="EMBL/GenBank/DDBJ databases">
        <title>The Natural Products Discovery Center: Release of the First 8490 Sequenced Strains for Exploring Actinobacteria Biosynthetic Diversity.</title>
        <authorList>
            <person name="Kalkreuter E."/>
            <person name="Kautsar S.A."/>
            <person name="Yang D."/>
            <person name="Bader C.D."/>
            <person name="Teijaro C.N."/>
            <person name="Fluegel L."/>
            <person name="Davis C.M."/>
            <person name="Simpson J.R."/>
            <person name="Lauterbach L."/>
            <person name="Steele A.D."/>
            <person name="Gui C."/>
            <person name="Meng S."/>
            <person name="Li G."/>
            <person name="Viehrig K."/>
            <person name="Ye F."/>
            <person name="Su P."/>
            <person name="Kiefer A.F."/>
            <person name="Nichols A."/>
            <person name="Cepeda A.J."/>
            <person name="Yan W."/>
            <person name="Fan B."/>
            <person name="Jiang Y."/>
            <person name="Adhikari A."/>
            <person name="Zheng C.-J."/>
            <person name="Schuster L."/>
            <person name="Cowan T.M."/>
            <person name="Smanski M.J."/>
            <person name="Chevrette M.G."/>
            <person name="De Carvalho L.P.S."/>
            <person name="Shen B."/>
        </authorList>
    </citation>
    <scope>NUCLEOTIDE SEQUENCE [LARGE SCALE GENOMIC DNA]</scope>
    <source>
        <strain evidence="1 2">NPDC001694</strain>
    </source>
</reference>
<protein>
    <submittedName>
        <fullName evidence="1">Uncharacterized protein</fullName>
    </submittedName>
</protein>
<keyword evidence="2" id="KW-1185">Reference proteome</keyword>
<dbReference type="Proteomes" id="UP001490365">
    <property type="component" value="Unassembled WGS sequence"/>
</dbReference>
<gene>
    <name evidence="1" type="ORF">ABT211_13935</name>
</gene>
<proteinExistence type="predicted"/>
<dbReference type="RefSeq" id="WP_351957002.1">
    <property type="nucleotide sequence ID" value="NZ_JBEOZM010000005.1"/>
</dbReference>
<comment type="caution">
    <text evidence="1">The sequence shown here is derived from an EMBL/GenBank/DDBJ whole genome shotgun (WGS) entry which is preliminary data.</text>
</comment>
<name>A0ABV1TEP9_9ACTN</name>